<dbReference type="EMBL" id="KK945661">
    <property type="protein sequence ID" value="KFQ54130.1"/>
    <property type="molecule type" value="Genomic_DNA"/>
</dbReference>
<gene>
    <name evidence="2" type="ORF">N333_01538</name>
</gene>
<keyword evidence="3" id="KW-1185">Reference proteome</keyword>
<organism evidence="2 3">
    <name type="scientific">Nestor notabilis</name>
    <name type="common">Kea</name>
    <dbReference type="NCBI Taxonomy" id="176057"/>
    <lineage>
        <taxon>Eukaryota</taxon>
        <taxon>Metazoa</taxon>
        <taxon>Chordata</taxon>
        <taxon>Craniata</taxon>
        <taxon>Vertebrata</taxon>
        <taxon>Euteleostomi</taxon>
        <taxon>Archelosauria</taxon>
        <taxon>Archosauria</taxon>
        <taxon>Dinosauria</taxon>
        <taxon>Saurischia</taxon>
        <taxon>Theropoda</taxon>
        <taxon>Coelurosauria</taxon>
        <taxon>Aves</taxon>
        <taxon>Neognathae</taxon>
        <taxon>Neoaves</taxon>
        <taxon>Telluraves</taxon>
        <taxon>Australaves</taxon>
        <taxon>Psittaciformes</taxon>
        <taxon>Psittacidae</taxon>
        <taxon>Nestor</taxon>
    </lineage>
</organism>
<reference evidence="2 3" key="1">
    <citation type="submission" date="2014-04" db="EMBL/GenBank/DDBJ databases">
        <title>Genome evolution of avian class.</title>
        <authorList>
            <person name="Zhang G."/>
            <person name="Li C."/>
        </authorList>
    </citation>
    <scope>NUCLEOTIDE SEQUENCE [LARGE SCALE GENOMIC DNA]</scope>
    <source>
        <strain evidence="2">BGI_N333</strain>
    </source>
</reference>
<proteinExistence type="predicted"/>
<evidence type="ECO:0000313" key="2">
    <source>
        <dbReference type="EMBL" id="KFQ54130.1"/>
    </source>
</evidence>
<feature type="region of interest" description="Disordered" evidence="1">
    <location>
        <begin position="60"/>
        <end position="91"/>
    </location>
</feature>
<name>A0A091S8U7_NESNO</name>
<protein>
    <submittedName>
        <fullName evidence="2">Protein SZT2</fullName>
    </submittedName>
</protein>
<evidence type="ECO:0000313" key="3">
    <source>
        <dbReference type="Proteomes" id="UP000053840"/>
    </source>
</evidence>
<dbReference type="PANTHER" id="PTHR14918:SF3">
    <property type="entry name" value="KICSTOR COMPLEX PROTEIN SZT2"/>
    <property type="match status" value="1"/>
</dbReference>
<dbReference type="InterPro" id="IPR033228">
    <property type="entry name" value="SZT2"/>
</dbReference>
<feature type="non-terminal residue" evidence="2">
    <location>
        <position position="1"/>
    </location>
</feature>
<sequence>ELEKQMKIENLFVTWQQRSAQSNMPISLADLETLKQSSRLVHYCATPLLFDPAFRQQIQTDQQGKVEGKKRHRSNDSTASGRDRSHSCDSAEALPCKVKEEPWLQEMCNAFLQQYIQYLQSMGFILVQVRPPSPTTRSSTSRIRALAAMGVEGRGSFSYTKPKTEGSPKSTSPAVATYHLQRALPGGIVLMELAFQGYYFCVKQYALECSRIPMGQSVNSQLSMLFTEECDKVRDLMHVHSFSYDFHLRIVHQYLLGSHMTLRQGYHLTSFLEDFIAHHTDIPKFGRNHVFQGTLALPTNMITAHQLYNYIADHANTYHMKPLRMARPAAGSDNKKGTPGTEQNEYALVSIWNSSGSYKDSEGLRHHDDFDVSLLVCHSAAPFEEQSEAERRMLRLRFYVIMTSQRELFPRLTAVASEVASAQKQLSSMVQLAKCHCRRDNLWKRLFLLEPLASDKLKLGKLSLVELEELLEAVHGKSIADVDPQLVSGRVSWYQSLIKVLLSRFPQSCRHFHNTETGTQYLVVLNQKFTDCFVLVFLDSHSGKTSLTVVFREPFPVQPQNSESPLPQLVSTYHHLESVINTACFNLWTGLL</sequence>
<accession>A0A091S8U7</accession>
<dbReference type="PANTHER" id="PTHR14918">
    <property type="entry name" value="KICSTOR COMPLEX PROTEIN SZT2"/>
    <property type="match status" value="1"/>
</dbReference>
<evidence type="ECO:0000256" key="1">
    <source>
        <dbReference type="SAM" id="MobiDB-lite"/>
    </source>
</evidence>
<feature type="non-terminal residue" evidence="2">
    <location>
        <position position="592"/>
    </location>
</feature>
<dbReference type="Proteomes" id="UP000053840">
    <property type="component" value="Unassembled WGS sequence"/>
</dbReference>
<dbReference type="GO" id="GO:0005777">
    <property type="term" value="C:peroxisome"/>
    <property type="evidence" value="ECO:0007669"/>
    <property type="project" value="InterPro"/>
</dbReference>
<dbReference type="AlphaFoldDB" id="A0A091S8U7"/>